<dbReference type="RefSeq" id="WP_239088374.1">
    <property type="nucleotide sequence ID" value="NZ_BOON01000040.1"/>
</dbReference>
<sequence length="327" mass="35342">MTAAPLPRRRLGPRGPEVGAIGFGAMALSGIYGPADEAESIAVLHAAIDAGATYLDTANSYGDGHNEQLIGRALRGRRDDVVLATKFGIQADGLGRPEKVREALDASLTRLGVDHVDLYYLHRLDPTTPVEVTVEAMAALVRAGKVRHLGLSEVSAKTLRAAHAVHPITVVQQEYSVFSREPELELLPATRELGVGLVAYSPLGRGILTGTYRSAGDLPADDARRRRYPRYGEENLDHNLRLARGMFELAERAGLPPARLALGWVLARGDDVVPIPGTRRLRNLEANLDAARTPLDPDLVAELDRLFPPGVAAGDRYAPAMARRLDR</sequence>
<organism evidence="3 4">
    <name type="scientific">Planosporangium mesophilum</name>
    <dbReference type="NCBI Taxonomy" id="689768"/>
    <lineage>
        <taxon>Bacteria</taxon>
        <taxon>Bacillati</taxon>
        <taxon>Actinomycetota</taxon>
        <taxon>Actinomycetes</taxon>
        <taxon>Micromonosporales</taxon>
        <taxon>Micromonosporaceae</taxon>
        <taxon>Planosporangium</taxon>
    </lineage>
</organism>
<dbReference type="AlphaFoldDB" id="A0A8J3THD7"/>
<gene>
    <name evidence="3" type="ORF">Pme01_43460</name>
</gene>
<evidence type="ECO:0000259" key="2">
    <source>
        <dbReference type="Pfam" id="PF00248"/>
    </source>
</evidence>
<keyword evidence="1" id="KW-0560">Oxidoreductase</keyword>
<dbReference type="SUPFAM" id="SSF51430">
    <property type="entry name" value="NAD(P)-linked oxidoreductase"/>
    <property type="match status" value="1"/>
</dbReference>
<dbReference type="PANTHER" id="PTHR43625:SF40">
    <property type="entry name" value="ALDO-KETO REDUCTASE YAKC [NADP(+)]"/>
    <property type="match status" value="1"/>
</dbReference>
<name>A0A8J3THD7_9ACTN</name>
<dbReference type="GO" id="GO:0005737">
    <property type="term" value="C:cytoplasm"/>
    <property type="evidence" value="ECO:0007669"/>
    <property type="project" value="TreeGrafter"/>
</dbReference>
<dbReference type="EMBL" id="BOON01000040">
    <property type="protein sequence ID" value="GII24749.1"/>
    <property type="molecule type" value="Genomic_DNA"/>
</dbReference>
<proteinExistence type="predicted"/>
<dbReference type="Gene3D" id="3.20.20.100">
    <property type="entry name" value="NADP-dependent oxidoreductase domain"/>
    <property type="match status" value="1"/>
</dbReference>
<dbReference type="PRINTS" id="PR00069">
    <property type="entry name" value="ALDKETRDTASE"/>
</dbReference>
<dbReference type="InterPro" id="IPR036812">
    <property type="entry name" value="NAD(P)_OxRdtase_dom_sf"/>
</dbReference>
<dbReference type="PANTHER" id="PTHR43625">
    <property type="entry name" value="AFLATOXIN B1 ALDEHYDE REDUCTASE"/>
    <property type="match status" value="1"/>
</dbReference>
<dbReference type="InterPro" id="IPR050791">
    <property type="entry name" value="Aldo-Keto_reductase"/>
</dbReference>
<keyword evidence="4" id="KW-1185">Reference proteome</keyword>
<dbReference type="Proteomes" id="UP000599074">
    <property type="component" value="Unassembled WGS sequence"/>
</dbReference>
<dbReference type="CDD" id="cd19076">
    <property type="entry name" value="AKR_AKR13A_13D"/>
    <property type="match status" value="1"/>
</dbReference>
<comment type="caution">
    <text evidence="3">The sequence shown here is derived from an EMBL/GenBank/DDBJ whole genome shotgun (WGS) entry which is preliminary data.</text>
</comment>
<evidence type="ECO:0000256" key="1">
    <source>
        <dbReference type="ARBA" id="ARBA00023002"/>
    </source>
</evidence>
<reference evidence="3" key="1">
    <citation type="submission" date="2021-01" db="EMBL/GenBank/DDBJ databases">
        <title>Whole genome shotgun sequence of Planosporangium mesophilum NBRC 109066.</title>
        <authorList>
            <person name="Komaki H."/>
            <person name="Tamura T."/>
        </authorList>
    </citation>
    <scope>NUCLEOTIDE SEQUENCE</scope>
    <source>
        <strain evidence="3">NBRC 109066</strain>
    </source>
</reference>
<dbReference type="GO" id="GO:0016491">
    <property type="term" value="F:oxidoreductase activity"/>
    <property type="evidence" value="ECO:0007669"/>
    <property type="project" value="UniProtKB-KW"/>
</dbReference>
<evidence type="ECO:0000313" key="3">
    <source>
        <dbReference type="EMBL" id="GII24749.1"/>
    </source>
</evidence>
<evidence type="ECO:0000313" key="4">
    <source>
        <dbReference type="Proteomes" id="UP000599074"/>
    </source>
</evidence>
<feature type="domain" description="NADP-dependent oxidoreductase" evidence="2">
    <location>
        <begin position="20"/>
        <end position="306"/>
    </location>
</feature>
<dbReference type="InterPro" id="IPR023210">
    <property type="entry name" value="NADP_OxRdtase_dom"/>
</dbReference>
<accession>A0A8J3THD7</accession>
<protein>
    <submittedName>
        <fullName evidence="3">Oxidoreductase</fullName>
    </submittedName>
</protein>
<dbReference type="Pfam" id="PF00248">
    <property type="entry name" value="Aldo_ket_red"/>
    <property type="match status" value="1"/>
</dbReference>
<dbReference type="InterPro" id="IPR020471">
    <property type="entry name" value="AKR"/>
</dbReference>